<organism evidence="2 3">
    <name type="scientific">Aspergillus nanangensis</name>
    <dbReference type="NCBI Taxonomy" id="2582783"/>
    <lineage>
        <taxon>Eukaryota</taxon>
        <taxon>Fungi</taxon>
        <taxon>Dikarya</taxon>
        <taxon>Ascomycota</taxon>
        <taxon>Pezizomycotina</taxon>
        <taxon>Eurotiomycetes</taxon>
        <taxon>Eurotiomycetidae</taxon>
        <taxon>Eurotiales</taxon>
        <taxon>Aspergillaceae</taxon>
        <taxon>Aspergillus</taxon>
        <taxon>Aspergillus subgen. Circumdati</taxon>
    </lineage>
</organism>
<reference evidence="2" key="1">
    <citation type="journal article" date="2019" name="Beilstein J. Org. Chem.">
        <title>Nanangenines: drimane sesquiterpenoids as the dominant metabolite cohort of a novel Australian fungus, Aspergillus nanangensis.</title>
        <authorList>
            <person name="Lacey H.J."/>
            <person name="Gilchrist C.L.M."/>
            <person name="Crombie A."/>
            <person name="Kalaitzis J.A."/>
            <person name="Vuong D."/>
            <person name="Rutledge P.J."/>
            <person name="Turner P."/>
            <person name="Pitt J.I."/>
            <person name="Lacey E."/>
            <person name="Chooi Y.H."/>
            <person name="Piggott A.M."/>
        </authorList>
    </citation>
    <scope>NUCLEOTIDE SEQUENCE</scope>
    <source>
        <strain evidence="2">MST-FP2251</strain>
    </source>
</reference>
<comment type="caution">
    <text evidence="2">The sequence shown here is derived from an EMBL/GenBank/DDBJ whole genome shotgun (WGS) entry which is preliminary data.</text>
</comment>
<feature type="compositionally biased region" description="Low complexity" evidence="1">
    <location>
        <begin position="178"/>
        <end position="192"/>
    </location>
</feature>
<proteinExistence type="predicted"/>
<evidence type="ECO:0000313" key="3">
    <source>
        <dbReference type="Proteomes" id="UP001194746"/>
    </source>
</evidence>
<gene>
    <name evidence="2" type="ORF">FE257_005496</name>
</gene>
<dbReference type="Proteomes" id="UP001194746">
    <property type="component" value="Unassembled WGS sequence"/>
</dbReference>
<feature type="region of interest" description="Disordered" evidence="1">
    <location>
        <begin position="150"/>
        <end position="239"/>
    </location>
</feature>
<protein>
    <submittedName>
        <fullName evidence="2">Uncharacterized protein</fullName>
    </submittedName>
</protein>
<evidence type="ECO:0000256" key="1">
    <source>
        <dbReference type="SAM" id="MobiDB-lite"/>
    </source>
</evidence>
<dbReference type="EMBL" id="VCAU01000230">
    <property type="protein sequence ID" value="KAF9882722.1"/>
    <property type="molecule type" value="Genomic_DNA"/>
</dbReference>
<evidence type="ECO:0000313" key="2">
    <source>
        <dbReference type="EMBL" id="KAF9882722.1"/>
    </source>
</evidence>
<accession>A0AAD4CBG2</accession>
<dbReference type="AlphaFoldDB" id="A0AAD4CBG2"/>
<feature type="compositionally biased region" description="Polar residues" evidence="1">
    <location>
        <begin position="165"/>
        <end position="175"/>
    </location>
</feature>
<feature type="region of interest" description="Disordered" evidence="1">
    <location>
        <begin position="82"/>
        <end position="138"/>
    </location>
</feature>
<feature type="compositionally biased region" description="Polar residues" evidence="1">
    <location>
        <begin position="194"/>
        <end position="203"/>
    </location>
</feature>
<sequence length="312" mass="33071">MAHPEALNILTTTVNQTLVETGRFFRSGASTHSKAQLKRSIPIAHEKFQSALDELSQQIFIAKTFLERDYDAIQAKKATLKPPGDVIMSEPEVKPGPEPVSQPEKAIDINPALPNPTEEATSPELPRADGDSATQNPPEQAVITENTGDTLAHTDQPASGAGDLNFSSALNNSEGPNDFDLNLDFGDDNMGNENFLSGANASGMSMPGGNEQEKINDPSTNTIPDAQATDPNPPAGGDALDLELEQAGVLGGQQSDGQMGNNNEDAMALGQSSFDDLFMESENFGGEGVGDPSLLEGDGLMNINEIDDSWFQ</sequence>
<name>A0AAD4CBG2_ASPNN</name>
<reference evidence="2" key="2">
    <citation type="submission" date="2020-02" db="EMBL/GenBank/DDBJ databases">
        <authorList>
            <person name="Gilchrist C.L.M."/>
            <person name="Chooi Y.-H."/>
        </authorList>
    </citation>
    <scope>NUCLEOTIDE SEQUENCE</scope>
    <source>
        <strain evidence="2">MST-FP2251</strain>
    </source>
</reference>
<keyword evidence="3" id="KW-1185">Reference proteome</keyword>